<feature type="coiled-coil region" evidence="1">
    <location>
        <begin position="32"/>
        <end position="62"/>
    </location>
</feature>
<keyword evidence="1" id="KW-0175">Coiled coil</keyword>
<reference evidence="2" key="1">
    <citation type="submission" date="2020-03" db="EMBL/GenBank/DDBJ databases">
        <title>The deep terrestrial virosphere.</title>
        <authorList>
            <person name="Holmfeldt K."/>
            <person name="Nilsson E."/>
            <person name="Simone D."/>
            <person name="Lopez-Fernandez M."/>
            <person name="Wu X."/>
            <person name="de Brujin I."/>
            <person name="Lundin D."/>
            <person name="Andersson A."/>
            <person name="Bertilsson S."/>
            <person name="Dopson M."/>
        </authorList>
    </citation>
    <scope>NUCLEOTIDE SEQUENCE</scope>
    <source>
        <strain evidence="2">MM171B02323</strain>
    </source>
</reference>
<dbReference type="AlphaFoldDB" id="A0A6M3M771"/>
<accession>A0A6M3M771</accession>
<evidence type="ECO:0000256" key="1">
    <source>
        <dbReference type="SAM" id="Coils"/>
    </source>
</evidence>
<gene>
    <name evidence="2" type="ORF">MM171B02323_0010</name>
</gene>
<protein>
    <submittedName>
        <fullName evidence="2">Uncharacterized protein</fullName>
    </submittedName>
</protein>
<dbReference type="EMBL" id="MT143715">
    <property type="protein sequence ID" value="QJB01573.1"/>
    <property type="molecule type" value="Genomic_DNA"/>
</dbReference>
<name>A0A6M3M771_9ZZZZ</name>
<sequence>MDFNAESEKRKERHLGQIGELSYRRYLASKTIEENEALIDELDGQIAQHEAALRELDQAQRNFDTYLAIKEGALTTDQLAQAIQDGNKEAGNG</sequence>
<organism evidence="2">
    <name type="scientific">viral metagenome</name>
    <dbReference type="NCBI Taxonomy" id="1070528"/>
    <lineage>
        <taxon>unclassified sequences</taxon>
        <taxon>metagenomes</taxon>
        <taxon>organismal metagenomes</taxon>
    </lineage>
</organism>
<evidence type="ECO:0000313" key="2">
    <source>
        <dbReference type="EMBL" id="QJB01573.1"/>
    </source>
</evidence>
<proteinExistence type="predicted"/>